<dbReference type="GO" id="GO:0030245">
    <property type="term" value="P:cellulose catabolic process"/>
    <property type="evidence" value="ECO:0007669"/>
    <property type="project" value="UniProtKB-KW"/>
</dbReference>
<reference evidence="11 12" key="1">
    <citation type="journal article" date="2011" name="Front. Microbiol.">
        <title>Genomic signatures of strain selection and enhancement in Bacillus atrophaeus var. globigii, a historical biowarfare simulant.</title>
        <authorList>
            <person name="Gibbons H.S."/>
            <person name="Broomall S.M."/>
            <person name="McNew L.A."/>
            <person name="Daligault H."/>
            <person name="Chapman C."/>
            <person name="Bruce D."/>
            <person name="Karavis M."/>
            <person name="Krepps M."/>
            <person name="McGregor P.A."/>
            <person name="Hong C."/>
            <person name="Park K.H."/>
            <person name="Akmal A."/>
            <person name="Feldman A."/>
            <person name="Lin J.S."/>
            <person name="Chang W.E."/>
            <person name="Higgs B.W."/>
            <person name="Demirev P."/>
            <person name="Lindquist J."/>
            <person name="Liem A."/>
            <person name="Fochler E."/>
            <person name="Read T.D."/>
            <person name="Tapia R."/>
            <person name="Johnson S."/>
            <person name="Bishop-Lilly K.A."/>
            <person name="Detter C."/>
            <person name="Han C."/>
            <person name="Sozhamannan S."/>
            <person name="Rosenzweig C.N."/>
            <person name="Skowronski E.W."/>
        </authorList>
    </citation>
    <scope>NUCLEOTIDE SEQUENCE [LARGE SCALE GENOMIC DNA]</scope>
    <source>
        <strain evidence="11 12">AIT1</strain>
    </source>
</reference>
<comment type="caution">
    <text evidence="11">The sequence shown here is derived from an EMBL/GenBank/DDBJ whole genome shotgun (WGS) entry which is preliminary data.</text>
</comment>
<keyword evidence="3 10" id="KW-0732">Signal</keyword>
<dbReference type="PROSITE" id="PS00812">
    <property type="entry name" value="GLYCOSYL_HYDROL_F8"/>
    <property type="match status" value="1"/>
</dbReference>
<comment type="catalytic activity">
    <reaction evidence="1">
        <text>Endohydrolysis of (1-&gt;4)-beta-D-glucosidic linkages in cellulose, lichenin and cereal beta-D-glucans.</text>
        <dbReference type="EC" id="3.2.1.4"/>
    </reaction>
</comment>
<evidence type="ECO:0000256" key="6">
    <source>
        <dbReference type="ARBA" id="ARBA00023295"/>
    </source>
</evidence>
<evidence type="ECO:0000256" key="2">
    <source>
        <dbReference type="ARBA" id="ARBA00009209"/>
    </source>
</evidence>
<evidence type="ECO:0000256" key="10">
    <source>
        <dbReference type="SAM" id="SignalP"/>
    </source>
</evidence>
<organism evidence="11 12">
    <name type="scientific">Aliidiomarina taiwanensis</name>
    <dbReference type="NCBI Taxonomy" id="946228"/>
    <lineage>
        <taxon>Bacteria</taxon>
        <taxon>Pseudomonadati</taxon>
        <taxon>Pseudomonadota</taxon>
        <taxon>Gammaproteobacteria</taxon>
        <taxon>Alteromonadales</taxon>
        <taxon>Idiomarinaceae</taxon>
        <taxon>Aliidiomarina</taxon>
    </lineage>
</organism>
<accession>A0A432XA38</accession>
<name>A0A432XA38_9GAMM</name>
<dbReference type="EC" id="3.2.1.-" evidence="9"/>
<dbReference type="EMBL" id="PIPQ01000001">
    <property type="protein sequence ID" value="RUO44275.1"/>
    <property type="molecule type" value="Genomic_DNA"/>
</dbReference>
<dbReference type="RefSeq" id="WP_126756678.1">
    <property type="nucleotide sequence ID" value="NZ_PIPQ01000001.1"/>
</dbReference>
<dbReference type="Gene3D" id="1.50.10.10">
    <property type="match status" value="1"/>
</dbReference>
<evidence type="ECO:0000256" key="8">
    <source>
        <dbReference type="PROSITE-ProRule" id="PRU10058"/>
    </source>
</evidence>
<evidence type="ECO:0000256" key="3">
    <source>
        <dbReference type="ARBA" id="ARBA00022729"/>
    </source>
</evidence>
<dbReference type="InterPro" id="IPR019834">
    <property type="entry name" value="Glyco_hydro_8_CS"/>
</dbReference>
<dbReference type="GO" id="GO:0008810">
    <property type="term" value="F:cellulase activity"/>
    <property type="evidence" value="ECO:0007669"/>
    <property type="project" value="UniProtKB-EC"/>
</dbReference>
<feature type="chain" id="PRO_5019133534" description="Glucanase" evidence="10">
    <location>
        <begin position="25"/>
        <end position="401"/>
    </location>
</feature>
<feature type="signal peptide" evidence="10">
    <location>
        <begin position="1"/>
        <end position="24"/>
    </location>
</feature>
<feature type="active site" description="Nucleophile" evidence="8">
    <location>
        <position position="130"/>
    </location>
</feature>
<dbReference type="InterPro" id="IPR012341">
    <property type="entry name" value="6hp_glycosidase-like_sf"/>
</dbReference>
<dbReference type="PRINTS" id="PR00735">
    <property type="entry name" value="GLHYDRLASE8"/>
</dbReference>
<keyword evidence="7 9" id="KW-0119">Carbohydrate metabolism</keyword>
<evidence type="ECO:0000313" key="11">
    <source>
        <dbReference type="EMBL" id="RUO44275.1"/>
    </source>
</evidence>
<dbReference type="AlphaFoldDB" id="A0A432XA38"/>
<dbReference type="Proteomes" id="UP000286976">
    <property type="component" value="Unassembled WGS sequence"/>
</dbReference>
<keyword evidence="7 9" id="KW-0624">Polysaccharide degradation</keyword>
<evidence type="ECO:0000313" key="12">
    <source>
        <dbReference type="Proteomes" id="UP000286976"/>
    </source>
</evidence>
<evidence type="ECO:0000256" key="1">
    <source>
        <dbReference type="ARBA" id="ARBA00000966"/>
    </source>
</evidence>
<evidence type="ECO:0000256" key="7">
    <source>
        <dbReference type="ARBA" id="ARBA00023326"/>
    </source>
</evidence>
<dbReference type="InterPro" id="IPR008928">
    <property type="entry name" value="6-hairpin_glycosidase_sf"/>
</dbReference>
<proteinExistence type="inferred from homology"/>
<keyword evidence="6 9" id="KW-0326">Glycosidase</keyword>
<dbReference type="InterPro" id="IPR002037">
    <property type="entry name" value="Glyco_hydro_8"/>
</dbReference>
<protein>
    <recommendedName>
        <fullName evidence="9">Glucanase</fullName>
        <ecNumber evidence="9">3.2.1.-</ecNumber>
    </recommendedName>
</protein>
<sequence>MQRIHRWLGCSVFALMLTACFSQKPPVSTPMDFQWHYTHFVEELLAEGGRVIDYSSPASISTSEGQAYGMWFALLANDPERFQRMLSWANANLAAGGLGDRLPSWLWGQSEPDAAGETQWHVLDENAATDADVWMAYSLLLAAQRWQKPHFAALGKRLSARILEQSSVVVAGQRVLLPGPQGFTHEGYIVVNPSYFSFTLFRGLAELTGDERWQQVYASSVEILQQVARLPGASIPDWLALDMNLQIASPELLQERHQQLTAAGDYDAIRAYLWLSWEKQWYSATPPLEAFLGPYHFAARHNYPAVEMNPLTGAGSGRGGVGFTAILLPYLQQLSQPQAPLQARLFEDFKQRLLAFEPEEYKGNYYDTMLLMFATSTLGCLAFTQEGVLDLQHKELRDCAI</sequence>
<evidence type="ECO:0000256" key="9">
    <source>
        <dbReference type="RuleBase" id="RU361167"/>
    </source>
</evidence>
<keyword evidence="5" id="KW-0136">Cellulose degradation</keyword>
<dbReference type="PROSITE" id="PS51257">
    <property type="entry name" value="PROKAR_LIPOPROTEIN"/>
    <property type="match status" value="1"/>
</dbReference>
<dbReference type="SUPFAM" id="SSF48208">
    <property type="entry name" value="Six-hairpin glycosidases"/>
    <property type="match status" value="1"/>
</dbReference>
<dbReference type="Pfam" id="PF01270">
    <property type="entry name" value="Glyco_hydro_8"/>
    <property type="match status" value="1"/>
</dbReference>
<keyword evidence="12" id="KW-1185">Reference proteome</keyword>
<keyword evidence="4 9" id="KW-0378">Hydrolase</keyword>
<evidence type="ECO:0000256" key="4">
    <source>
        <dbReference type="ARBA" id="ARBA00022801"/>
    </source>
</evidence>
<gene>
    <name evidence="11" type="ORF">CWE15_03650</name>
</gene>
<evidence type="ECO:0000256" key="5">
    <source>
        <dbReference type="ARBA" id="ARBA00023001"/>
    </source>
</evidence>
<dbReference type="OrthoDB" id="9766708at2"/>
<comment type="similarity">
    <text evidence="2 9">Belongs to the glycosyl hydrolase 8 (cellulase D) family.</text>
</comment>